<dbReference type="STRING" id="8090.ENSORLP00000014144"/>
<feature type="domain" description="C1q" evidence="10">
    <location>
        <begin position="826"/>
        <end position="976"/>
    </location>
</feature>
<evidence type="ECO:0000313" key="13">
    <source>
        <dbReference type="Proteomes" id="UP000001038"/>
    </source>
</evidence>
<dbReference type="Gene3D" id="2.60.120.40">
    <property type="match status" value="1"/>
</dbReference>
<dbReference type="Bgee" id="ENSORLG00000011287">
    <property type="expression patterns" value="Expressed in muscle tissue and 10 other cell types or tissues"/>
</dbReference>
<evidence type="ECO:0000256" key="9">
    <source>
        <dbReference type="SAM" id="SignalP"/>
    </source>
</evidence>
<reference evidence="12 13" key="1">
    <citation type="journal article" date="2007" name="Nature">
        <title>The medaka draft genome and insights into vertebrate genome evolution.</title>
        <authorList>
            <person name="Kasahara M."/>
            <person name="Naruse K."/>
            <person name="Sasaki S."/>
            <person name="Nakatani Y."/>
            <person name="Qu W."/>
            <person name="Ahsan B."/>
            <person name="Yamada T."/>
            <person name="Nagayasu Y."/>
            <person name="Doi K."/>
            <person name="Kasai Y."/>
            <person name="Jindo T."/>
            <person name="Kobayashi D."/>
            <person name="Shimada A."/>
            <person name="Toyoda A."/>
            <person name="Kuroki Y."/>
            <person name="Fujiyama A."/>
            <person name="Sasaki T."/>
            <person name="Shimizu A."/>
            <person name="Asakawa S."/>
            <person name="Shimizu N."/>
            <person name="Hashimoto S."/>
            <person name="Yang J."/>
            <person name="Lee Y."/>
            <person name="Matsushima K."/>
            <person name="Sugano S."/>
            <person name="Sakaizumi M."/>
            <person name="Narita T."/>
            <person name="Ohishi K."/>
            <person name="Haga S."/>
            <person name="Ohta F."/>
            <person name="Nomoto H."/>
            <person name="Nogata K."/>
            <person name="Morishita T."/>
            <person name="Endo T."/>
            <person name="Shin-I T."/>
            <person name="Takeda H."/>
            <person name="Morishita S."/>
            <person name="Kohara Y."/>
        </authorList>
    </citation>
    <scope>NUCLEOTIDE SEQUENCE [LARGE SCALE GENOMIC DNA]</scope>
    <source>
        <strain evidence="12 13">Hd-rR</strain>
    </source>
</reference>
<dbReference type="Proteomes" id="UP000001038">
    <property type="component" value="Chromosome 20"/>
</dbReference>
<keyword evidence="6" id="KW-1015">Disulfide bond</keyword>
<evidence type="ECO:0000256" key="4">
    <source>
        <dbReference type="ARBA" id="ARBA00022729"/>
    </source>
</evidence>
<feature type="domain" description="EMI" evidence="11">
    <location>
        <begin position="27"/>
        <end position="104"/>
    </location>
</feature>
<dbReference type="InterPro" id="IPR011489">
    <property type="entry name" value="EMI_domain"/>
</dbReference>
<dbReference type="Pfam" id="PF00386">
    <property type="entry name" value="C1q"/>
    <property type="match status" value="1"/>
</dbReference>
<evidence type="ECO:0000256" key="6">
    <source>
        <dbReference type="ARBA" id="ARBA00023157"/>
    </source>
</evidence>
<feature type="coiled-coil region" evidence="7">
    <location>
        <begin position="483"/>
        <end position="510"/>
    </location>
</feature>
<feature type="chain" id="PRO_5017363963" evidence="9">
    <location>
        <begin position="22"/>
        <end position="977"/>
    </location>
</feature>
<dbReference type="Pfam" id="PF07546">
    <property type="entry name" value="EMI"/>
    <property type="match status" value="1"/>
</dbReference>
<keyword evidence="3" id="KW-0272">Extracellular matrix</keyword>
<proteinExistence type="predicted"/>
<keyword evidence="5 7" id="KW-0175">Coiled coil</keyword>
<dbReference type="InterPro" id="IPR050392">
    <property type="entry name" value="Collagen/C1q_domain"/>
</dbReference>
<keyword evidence="13" id="KW-1185">Reference proteome</keyword>
<dbReference type="AlphaFoldDB" id="H2M6P7"/>
<dbReference type="GeneTree" id="ENSGT01030000234633"/>
<dbReference type="InterPro" id="IPR001073">
    <property type="entry name" value="C1q_dom"/>
</dbReference>
<keyword evidence="2" id="KW-0964">Secreted</keyword>
<dbReference type="eggNOG" id="ENOG502QV5P">
    <property type="taxonomic scope" value="Eukaryota"/>
</dbReference>
<evidence type="ECO:0000259" key="10">
    <source>
        <dbReference type="PROSITE" id="PS50871"/>
    </source>
</evidence>
<dbReference type="SMART" id="SM00110">
    <property type="entry name" value="C1Q"/>
    <property type="match status" value="1"/>
</dbReference>
<dbReference type="FunFam" id="2.60.120.40:FF:000035">
    <property type="entry name" value="Elastin microfibril interfacer 2a"/>
    <property type="match status" value="1"/>
</dbReference>
<sequence>ITMKPGLQLLRFAITFPLVTTRTQYVCRNWCAYVVHKNVSCAVVGGTESFAQPELLPCPPELPNCAQQVIYQTHFRPMYKIAFKTVTELEWRCCPGYRGHDCMEVKDLRVLQAERPPFSQPVSGRRPAPQGGHHRSKHIGEELISGEERSQHPAHVEEEVQRLSQMVLDMQARMTDMASNLRLDFQEDASKMLVSLLSNVKHPASARGDEIQSFQVQDFTYDQKTTQVDELMNKINQVTYDLESKRSNLDDLLGRVNHHDDQIRLLMETLLSTPSPATPSTNTDMRVHLDNKIQELREEMMEGIEIKLADLKSSCEYKVLSVREQCEGQEMNYLSLAELMDSKESDLRNEIKELKAKLSEQGNVGVLARVEKLEIHVNASDRTLTAQCRSAEEKLQSKQEHAVKKLKETVEDKLLSMEDRLQTLLVDTKTSLSGNQIKNQDHLQKDIDFLKVSVQTLDDKLNNFCAQGWRANMTAGDTLQQNVESFRATVDVLETNLKDQRRDIGAMDQQILNHSISIDDINTKLSYLQGLAGRTEESLLESIQQHSEAPNSLNSSWIQVSAEVEQEPNHILKIFKDEQEEMRRKLDELGREVKADADRCREATQHAGEEASNIAARIDKMETVCSKLDPMTGSLQRIKEGLNKHVTGLWTCVNQLNVTVRGHARDIVELRGSLQIFQNNHTDASRNLHVLENSSPGKEGNPQTLRSPHLSISGSQVGLGKAGFPQSSTPTVRLSVFPPDSSLPRPPVIETGEAGPPGKMTLSKLPEGTAGSMLGVQGFAGAPGEISFIHTLSSAHVLAASHLSSFNSQLLLQNPQRPTPSRSQVKAPFLLSFSAGLTLPPFRGDVGVIRFNEVLVNDGGHYDSDTGIFTAPTDGRYLLTAVLTAQPGQKIEAVLSVSNRSIQKLDSAGFWSEAAAASTSHPQCNCSSSASLSLVLSLRQGDRAGLVLTAGKLAISASPQILSSFSAVLLYAAPTKR</sequence>
<dbReference type="SUPFAM" id="SSF49842">
    <property type="entry name" value="TNF-like"/>
    <property type="match status" value="1"/>
</dbReference>
<name>H2M6P7_ORYLA</name>
<evidence type="ECO:0000256" key="7">
    <source>
        <dbReference type="SAM" id="Coils"/>
    </source>
</evidence>
<dbReference type="HOGENOM" id="CLU_011705_0_0_1"/>
<evidence type="ECO:0000256" key="5">
    <source>
        <dbReference type="ARBA" id="ARBA00023054"/>
    </source>
</evidence>
<feature type="compositionally biased region" description="Polar residues" evidence="8">
    <location>
        <begin position="692"/>
        <end position="716"/>
    </location>
</feature>
<dbReference type="PANTHER" id="PTHR15427">
    <property type="entry name" value="EMILIN ELASTIN MICROFIBRIL INTERFACE-LOCATED PROTEIN ELASTIN MICROFIBRIL INTERFACER"/>
    <property type="match status" value="1"/>
</dbReference>
<reference evidence="12" key="2">
    <citation type="submission" date="2025-08" db="UniProtKB">
        <authorList>
            <consortium name="Ensembl"/>
        </authorList>
    </citation>
    <scope>IDENTIFICATION</scope>
    <source>
        <strain evidence="12">Hd-rR</strain>
    </source>
</reference>
<gene>
    <name evidence="12" type="primary">EMILIN2</name>
    <name evidence="12" type="synonym">emilin2b</name>
</gene>
<evidence type="ECO:0000256" key="2">
    <source>
        <dbReference type="ARBA" id="ARBA00022525"/>
    </source>
</evidence>
<evidence type="ECO:0000259" key="11">
    <source>
        <dbReference type="PROSITE" id="PS51041"/>
    </source>
</evidence>
<evidence type="ECO:0000256" key="3">
    <source>
        <dbReference type="ARBA" id="ARBA00022530"/>
    </source>
</evidence>
<evidence type="ECO:0000256" key="1">
    <source>
        <dbReference type="ARBA" id="ARBA00004498"/>
    </source>
</evidence>
<feature type="region of interest" description="Disordered" evidence="8">
    <location>
        <begin position="116"/>
        <end position="136"/>
    </location>
</feature>
<protein>
    <submittedName>
        <fullName evidence="12">Elastin microfibril interfacer 2</fullName>
    </submittedName>
</protein>
<feature type="signal peptide" evidence="9">
    <location>
        <begin position="1"/>
        <end position="21"/>
    </location>
</feature>
<feature type="region of interest" description="Disordered" evidence="8">
    <location>
        <begin position="691"/>
        <end position="759"/>
    </location>
</feature>
<feature type="coiled-coil region" evidence="7">
    <location>
        <begin position="337"/>
        <end position="364"/>
    </location>
</feature>
<dbReference type="Ensembl" id="ENSORLT00000014145.2">
    <property type="protein sequence ID" value="ENSORLP00000014144.2"/>
    <property type="gene ID" value="ENSORLG00000011287.2"/>
</dbReference>
<dbReference type="PANTHER" id="PTHR15427:SF5">
    <property type="entry name" value="EMILIN-2"/>
    <property type="match status" value="1"/>
</dbReference>
<keyword evidence="4 9" id="KW-0732">Signal</keyword>
<evidence type="ECO:0000313" key="12">
    <source>
        <dbReference type="Ensembl" id="ENSORLP00000014144.2"/>
    </source>
</evidence>
<dbReference type="InterPro" id="IPR008983">
    <property type="entry name" value="Tumour_necrosis_fac-like_dom"/>
</dbReference>
<dbReference type="InParanoid" id="H2M6P7"/>
<dbReference type="PROSITE" id="PS50871">
    <property type="entry name" value="C1Q"/>
    <property type="match status" value="1"/>
</dbReference>
<reference evidence="12" key="3">
    <citation type="submission" date="2025-09" db="UniProtKB">
        <authorList>
            <consortium name="Ensembl"/>
        </authorList>
    </citation>
    <scope>IDENTIFICATION</scope>
    <source>
        <strain evidence="12">Hd-rR</strain>
    </source>
</reference>
<evidence type="ECO:0000256" key="8">
    <source>
        <dbReference type="SAM" id="MobiDB-lite"/>
    </source>
</evidence>
<organism evidence="12 13">
    <name type="scientific">Oryzias latipes</name>
    <name type="common">Japanese rice fish</name>
    <name type="synonym">Japanese killifish</name>
    <dbReference type="NCBI Taxonomy" id="8090"/>
    <lineage>
        <taxon>Eukaryota</taxon>
        <taxon>Metazoa</taxon>
        <taxon>Chordata</taxon>
        <taxon>Craniata</taxon>
        <taxon>Vertebrata</taxon>
        <taxon>Euteleostomi</taxon>
        <taxon>Actinopterygii</taxon>
        <taxon>Neopterygii</taxon>
        <taxon>Teleostei</taxon>
        <taxon>Neoteleostei</taxon>
        <taxon>Acanthomorphata</taxon>
        <taxon>Ovalentaria</taxon>
        <taxon>Atherinomorphae</taxon>
        <taxon>Beloniformes</taxon>
        <taxon>Adrianichthyidae</taxon>
        <taxon>Oryziinae</taxon>
        <taxon>Oryzias</taxon>
    </lineage>
</organism>
<comment type="subcellular location">
    <subcellularLocation>
        <location evidence="1">Secreted</location>
        <location evidence="1">Extracellular space</location>
        <location evidence="1">Extracellular matrix</location>
    </subcellularLocation>
</comment>
<accession>H2M6P7</accession>
<dbReference type="PROSITE" id="PS51041">
    <property type="entry name" value="EMI"/>
    <property type="match status" value="1"/>
</dbReference>